<feature type="transmembrane region" description="Helical" evidence="1">
    <location>
        <begin position="85"/>
        <end position="105"/>
    </location>
</feature>
<sequence>MERGKWTEIWTLALCIALFPPIWAVFAPFIQVTTGSVALICAGLYVAHGNSAKNALKISIGFLLGDLWAILALRLMAALPVSQSAALFVTLFVMGGLAVLISGFVPKYIDTPSWLCGWAIGLTILSPLPQTEVLSLAWQIAVAMLVGVWYVGVFVGAVQRKMAGKFAKE</sequence>
<dbReference type="Pfam" id="PF06496">
    <property type="entry name" value="DUF1097"/>
    <property type="match status" value="1"/>
</dbReference>
<keyword evidence="1" id="KW-0812">Transmembrane</keyword>
<feature type="transmembrane region" description="Helical" evidence="1">
    <location>
        <begin position="59"/>
        <end position="79"/>
    </location>
</feature>
<feature type="transmembrane region" description="Helical" evidence="1">
    <location>
        <begin position="136"/>
        <end position="158"/>
    </location>
</feature>
<name>A0A1Y4L5B4_9FIRM</name>
<protein>
    <recommendedName>
        <fullName evidence="4">DUF1097 domain-containing protein</fullName>
    </recommendedName>
</protein>
<evidence type="ECO:0000313" key="3">
    <source>
        <dbReference type="Proteomes" id="UP000195897"/>
    </source>
</evidence>
<evidence type="ECO:0008006" key="4">
    <source>
        <dbReference type="Google" id="ProtNLM"/>
    </source>
</evidence>
<dbReference type="RefSeq" id="WP_087373960.1">
    <property type="nucleotide sequence ID" value="NZ_NFKK01000016.1"/>
</dbReference>
<dbReference type="Proteomes" id="UP000195897">
    <property type="component" value="Unassembled WGS sequence"/>
</dbReference>
<organism evidence="2 3">
    <name type="scientific">Butyricicoccus pullicaecorum</name>
    <dbReference type="NCBI Taxonomy" id="501571"/>
    <lineage>
        <taxon>Bacteria</taxon>
        <taxon>Bacillati</taxon>
        <taxon>Bacillota</taxon>
        <taxon>Clostridia</taxon>
        <taxon>Eubacteriales</taxon>
        <taxon>Butyricicoccaceae</taxon>
        <taxon>Butyricicoccus</taxon>
    </lineage>
</organism>
<dbReference type="EMBL" id="NFKK01000016">
    <property type="protein sequence ID" value="OUP51846.1"/>
    <property type="molecule type" value="Genomic_DNA"/>
</dbReference>
<dbReference type="InterPro" id="IPR009476">
    <property type="entry name" value="DUF1097"/>
</dbReference>
<proteinExistence type="predicted"/>
<reference evidence="3" key="1">
    <citation type="submission" date="2017-04" db="EMBL/GenBank/DDBJ databases">
        <title>Function of individual gut microbiota members based on whole genome sequencing of pure cultures obtained from chicken caecum.</title>
        <authorList>
            <person name="Medvecky M."/>
            <person name="Cejkova D."/>
            <person name="Polansky O."/>
            <person name="Karasova D."/>
            <person name="Kubasova T."/>
            <person name="Cizek A."/>
            <person name="Rychlik I."/>
        </authorList>
    </citation>
    <scope>NUCLEOTIDE SEQUENCE [LARGE SCALE GENOMIC DNA]</scope>
    <source>
        <strain evidence="3">An180</strain>
    </source>
</reference>
<evidence type="ECO:0000313" key="2">
    <source>
        <dbReference type="EMBL" id="OUP51846.1"/>
    </source>
</evidence>
<accession>A0A1Y4L5B4</accession>
<keyword evidence="1" id="KW-1133">Transmembrane helix</keyword>
<evidence type="ECO:0000256" key="1">
    <source>
        <dbReference type="SAM" id="Phobius"/>
    </source>
</evidence>
<dbReference type="AlphaFoldDB" id="A0A1Y4L5B4"/>
<gene>
    <name evidence="2" type="ORF">B5F17_11400</name>
</gene>
<comment type="caution">
    <text evidence="2">The sequence shown here is derived from an EMBL/GenBank/DDBJ whole genome shotgun (WGS) entry which is preliminary data.</text>
</comment>
<keyword evidence="1" id="KW-0472">Membrane</keyword>